<proteinExistence type="predicted"/>
<dbReference type="Proteomes" id="UP001152759">
    <property type="component" value="Chromosome 1"/>
</dbReference>
<feature type="coiled-coil region" evidence="1">
    <location>
        <begin position="742"/>
        <end position="794"/>
    </location>
</feature>
<dbReference type="PANTHER" id="PTHR34439:SF1">
    <property type="entry name" value="CENTROBIN"/>
    <property type="match status" value="1"/>
</dbReference>
<feature type="compositionally biased region" description="Polar residues" evidence="2">
    <location>
        <begin position="897"/>
        <end position="909"/>
    </location>
</feature>
<protein>
    <recommendedName>
        <fullName evidence="5">Centrobin</fullName>
    </recommendedName>
</protein>
<sequence>MSNSDDTDLLLDIPPNFFSVPSDDSETSDRELSLSKSFRFKPKRQDKKKLVSDLMCNVSELANRISVLEDIEGSRYSSCGESHLPLGNSSFQNMHVFKGSTDSLSQHSFKSSSHHLGGSPPKSTRPQSLPPTPILNRYSHILEEFPKSHSLNTSPEKSKYLSKTIDSPLSRIKTSSNNQNNQNNVSESSCKRRLFSESDSHSITSAGNVLPKVDFKSCFTQSYLESKNAPHKNSLWFDANPVKHLDLPEVDRLLKEMELTEEEMENKSNSKDCLSSLPARAETSCFLRRSHNNPLSDLNNETSPSKNKTHPEMLNMKQISNEFEGNLCSRETNCDFKKTVVPQNMAADNDFSDDSIRKSTRHFLSGTNSNDYSHSTAGGLTRGLYNVDSQNSIIEELKELDKKTQEIVANSMPHSQMNAGLCEPHLSRTLHSSDSLELLKQKLGEEYRRRQHCENLIIDLQQEVLEWRERLAVAVAIDAEKNRAIGKLETTWRRTVEHWRQLEDQRHNLAVALQTSKEERREEISELNKKVRRYELELSQALDLAAGYKLKADVAEKERASVMAVADKKNFELSAKLKDIEESNRNTQSKLLESEDKIQLLQDKLSWMEQNFSEENKLLQDSQERLGQLEAELSLAVAEKAKLLSKLKEENQLVANLKNQMEDLTATIEEKNKKEKKALEDLKTLQQNQDKLKKELRVFYQKQLESVVRDKLKEFQSQLDAAEAALKVELHTRERALAELAARQMQILTEKHKSELDKLKEETKEQQKSSEDTILELKESLELERSRRAEMARELHSVMETQWRQAINIITSQTNFPSKQEPTNEKGETTSSVHALEHGYMNQKTESKSMPDQLQKYFQMLLEKMPANKEDLNNSWLYSSFLSDDIATSAHQGEELNLNSNAKSEGNRNAKSKPPWK</sequence>
<dbReference type="GO" id="GO:0005813">
    <property type="term" value="C:centrosome"/>
    <property type="evidence" value="ECO:0007669"/>
    <property type="project" value="TreeGrafter"/>
</dbReference>
<evidence type="ECO:0008006" key="5">
    <source>
        <dbReference type="Google" id="ProtNLM"/>
    </source>
</evidence>
<dbReference type="KEGG" id="btab:109043173"/>
<dbReference type="InterPro" id="IPR038923">
    <property type="entry name" value="Centrobin"/>
</dbReference>
<dbReference type="GO" id="GO:0007099">
    <property type="term" value="P:centriole replication"/>
    <property type="evidence" value="ECO:0007669"/>
    <property type="project" value="InterPro"/>
</dbReference>
<dbReference type="GO" id="GO:1902410">
    <property type="term" value="P:mitotic cytokinetic process"/>
    <property type="evidence" value="ECO:0007669"/>
    <property type="project" value="TreeGrafter"/>
</dbReference>
<feature type="compositionally biased region" description="Low complexity" evidence="2">
    <location>
        <begin position="175"/>
        <end position="188"/>
    </location>
</feature>
<dbReference type="EMBL" id="OU963862">
    <property type="protein sequence ID" value="CAH0381769.1"/>
    <property type="molecule type" value="Genomic_DNA"/>
</dbReference>
<accession>A0A9P0A130</accession>
<feature type="region of interest" description="Disordered" evidence="2">
    <location>
        <begin position="893"/>
        <end position="917"/>
    </location>
</feature>
<dbReference type="AlphaFoldDB" id="A0A9P0A130"/>
<dbReference type="GO" id="GO:1902017">
    <property type="term" value="P:regulation of cilium assembly"/>
    <property type="evidence" value="ECO:0007669"/>
    <property type="project" value="InterPro"/>
</dbReference>
<gene>
    <name evidence="3" type="ORF">BEMITA_LOCUS1385</name>
</gene>
<name>A0A9P0A130_BEMTA</name>
<feature type="region of interest" description="Disordered" evidence="2">
    <location>
        <begin position="102"/>
        <end position="134"/>
    </location>
</feature>
<dbReference type="GO" id="GO:0005814">
    <property type="term" value="C:centriole"/>
    <property type="evidence" value="ECO:0007669"/>
    <property type="project" value="TreeGrafter"/>
</dbReference>
<dbReference type="GO" id="GO:0051299">
    <property type="term" value="P:centrosome separation"/>
    <property type="evidence" value="ECO:0007669"/>
    <property type="project" value="TreeGrafter"/>
</dbReference>
<reference evidence="3" key="1">
    <citation type="submission" date="2021-12" db="EMBL/GenBank/DDBJ databases">
        <authorList>
            <person name="King R."/>
        </authorList>
    </citation>
    <scope>NUCLEOTIDE SEQUENCE</scope>
</reference>
<feature type="region of interest" description="Disordered" evidence="2">
    <location>
        <begin position="170"/>
        <end position="192"/>
    </location>
</feature>
<evidence type="ECO:0000313" key="4">
    <source>
        <dbReference type="Proteomes" id="UP001152759"/>
    </source>
</evidence>
<evidence type="ECO:0000313" key="3">
    <source>
        <dbReference type="EMBL" id="CAH0381769.1"/>
    </source>
</evidence>
<evidence type="ECO:0000256" key="2">
    <source>
        <dbReference type="SAM" id="MobiDB-lite"/>
    </source>
</evidence>
<feature type="coiled-coil region" evidence="1">
    <location>
        <begin position="577"/>
        <end position="702"/>
    </location>
</feature>
<dbReference type="PANTHER" id="PTHR34439">
    <property type="entry name" value="CENTROBIN"/>
    <property type="match status" value="1"/>
</dbReference>
<feature type="compositionally biased region" description="Low complexity" evidence="2">
    <location>
        <begin position="103"/>
        <end position="115"/>
    </location>
</feature>
<feature type="coiled-coil region" evidence="1">
    <location>
        <begin position="510"/>
        <end position="544"/>
    </location>
</feature>
<keyword evidence="4" id="KW-1185">Reference proteome</keyword>
<keyword evidence="1" id="KW-0175">Coiled coil</keyword>
<evidence type="ECO:0000256" key="1">
    <source>
        <dbReference type="SAM" id="Coils"/>
    </source>
</evidence>
<organism evidence="3 4">
    <name type="scientific">Bemisia tabaci</name>
    <name type="common">Sweetpotato whitefly</name>
    <name type="synonym">Aleurodes tabaci</name>
    <dbReference type="NCBI Taxonomy" id="7038"/>
    <lineage>
        <taxon>Eukaryota</taxon>
        <taxon>Metazoa</taxon>
        <taxon>Ecdysozoa</taxon>
        <taxon>Arthropoda</taxon>
        <taxon>Hexapoda</taxon>
        <taxon>Insecta</taxon>
        <taxon>Pterygota</taxon>
        <taxon>Neoptera</taxon>
        <taxon>Paraneoptera</taxon>
        <taxon>Hemiptera</taxon>
        <taxon>Sternorrhyncha</taxon>
        <taxon>Aleyrodoidea</taxon>
        <taxon>Aleyrodidae</taxon>
        <taxon>Aleyrodinae</taxon>
        <taxon>Bemisia</taxon>
    </lineage>
</organism>